<dbReference type="GO" id="GO:0043657">
    <property type="term" value="C:host cell"/>
    <property type="evidence" value="ECO:0007669"/>
    <property type="project" value="UniProtKB-SubCell"/>
</dbReference>
<evidence type="ECO:0000256" key="4">
    <source>
        <dbReference type="SAM" id="Coils"/>
    </source>
</evidence>
<reference evidence="6 7" key="1">
    <citation type="submission" date="2015-10" db="EMBL/GenBank/DDBJ databases">
        <title>Genome analyses suggest a sexual origin of heterokaryosis in a supposedly ancient asexual fungus.</title>
        <authorList>
            <person name="Ropars J."/>
            <person name="Sedzielewska K."/>
            <person name="Noel J."/>
            <person name="Charron P."/>
            <person name="Farinelli L."/>
            <person name="Marton T."/>
            <person name="Kruger M."/>
            <person name="Pelin A."/>
            <person name="Brachmann A."/>
            <person name="Corradi N."/>
        </authorList>
    </citation>
    <scope>NUCLEOTIDE SEQUENCE [LARGE SCALE GENOMIC DNA]</scope>
    <source>
        <strain evidence="6 7">A4</strain>
    </source>
</reference>
<keyword evidence="3" id="KW-0964">Secreted</keyword>
<evidence type="ECO:0000256" key="3">
    <source>
        <dbReference type="ARBA" id="ARBA00022525"/>
    </source>
</evidence>
<dbReference type="VEuPathDB" id="FungiDB:RhiirFUN_025350"/>
<feature type="coiled-coil region" evidence="4">
    <location>
        <begin position="34"/>
        <end position="68"/>
    </location>
</feature>
<organism evidence="6 7">
    <name type="scientific">Rhizophagus irregularis</name>
    <dbReference type="NCBI Taxonomy" id="588596"/>
    <lineage>
        <taxon>Eukaryota</taxon>
        <taxon>Fungi</taxon>
        <taxon>Fungi incertae sedis</taxon>
        <taxon>Mucoromycota</taxon>
        <taxon>Glomeromycotina</taxon>
        <taxon>Glomeromycetes</taxon>
        <taxon>Glomerales</taxon>
        <taxon>Glomeraceae</taxon>
        <taxon>Rhizophagus</taxon>
    </lineage>
</organism>
<dbReference type="EMBL" id="LLXI01001180">
    <property type="protein sequence ID" value="PKY52314.1"/>
    <property type="molecule type" value="Genomic_DNA"/>
</dbReference>
<dbReference type="Proteomes" id="UP000234323">
    <property type="component" value="Unassembled WGS sequence"/>
</dbReference>
<evidence type="ECO:0000256" key="2">
    <source>
        <dbReference type="ARBA" id="ARBA00004613"/>
    </source>
</evidence>
<name>A0A2I1H0G1_9GLOM</name>
<evidence type="ECO:0000313" key="7">
    <source>
        <dbReference type="Proteomes" id="UP000234323"/>
    </source>
</evidence>
<dbReference type="InterPro" id="IPR045379">
    <property type="entry name" value="Crinkler_N"/>
</dbReference>
<sequence length="350" mass="41169">MTQIDIFESQERIKSRDEAIALLEKQLLDNDCEIGRLKDQLTEYSCEINRLKNEIARRDDEIRNLLRKIFYLEVSLIEFFGNEVLESEEITLTCRLFRDIEANSKNFEIRVLTSETIDKLEDRVFAKLKEKKGDTFTDIEAYNLNLWKVNIPNDNEKKFSTLVLKNDDKGDIKILRSDYWEEQPPNECTHVIIDSPYLTTLRKLKALTTGDPGENEENYDLNISYVENIDKSNRSQNNDIKTELKAAKGIKIDKSLRTSTLSVALIDDKNEKMVISDWKTLENWLLNQVKKFMPYRYINMLGRLRGSFNNYIRICCLFFHKINAQQQDRDPRSQLPCFILWKLEVGTAHM</sequence>
<evidence type="ECO:0000259" key="5">
    <source>
        <dbReference type="Pfam" id="PF20147"/>
    </source>
</evidence>
<dbReference type="GO" id="GO:0005576">
    <property type="term" value="C:extracellular region"/>
    <property type="evidence" value="ECO:0007669"/>
    <property type="project" value="UniProtKB-SubCell"/>
</dbReference>
<accession>A0A2I1H0G1</accession>
<comment type="caution">
    <text evidence="6">The sequence shown here is derived from an EMBL/GenBank/DDBJ whole genome shotgun (WGS) entry which is preliminary data.</text>
</comment>
<proteinExistence type="predicted"/>
<feature type="domain" description="Crinkler effector protein N-terminal" evidence="5">
    <location>
        <begin position="90"/>
        <end position="193"/>
    </location>
</feature>
<evidence type="ECO:0000256" key="1">
    <source>
        <dbReference type="ARBA" id="ARBA00004340"/>
    </source>
</evidence>
<keyword evidence="4" id="KW-0175">Coiled coil</keyword>
<gene>
    <name evidence="6" type="ORF">RhiirA4_425182</name>
</gene>
<comment type="subcellular location">
    <subcellularLocation>
        <location evidence="1">Host cell</location>
    </subcellularLocation>
    <subcellularLocation>
        <location evidence="2">Secreted</location>
    </subcellularLocation>
</comment>
<dbReference type="VEuPathDB" id="FungiDB:FUN_022701"/>
<evidence type="ECO:0000313" key="6">
    <source>
        <dbReference type="EMBL" id="PKY52314.1"/>
    </source>
</evidence>
<dbReference type="VEuPathDB" id="FungiDB:RhiirA1_471482"/>
<protein>
    <recommendedName>
        <fullName evidence="5">Crinkler effector protein N-terminal domain-containing protein</fullName>
    </recommendedName>
</protein>
<keyword evidence="7" id="KW-1185">Reference proteome</keyword>
<dbReference type="Pfam" id="PF20147">
    <property type="entry name" value="Crinkler"/>
    <property type="match status" value="1"/>
</dbReference>
<dbReference type="AlphaFoldDB" id="A0A2I1H0G1"/>